<dbReference type="Gene3D" id="1.10.630.10">
    <property type="entry name" value="Cytochrome P450"/>
    <property type="match status" value="1"/>
</dbReference>
<dbReference type="PANTHER" id="PTHR47944:SF4">
    <property type="entry name" value="OS09G0441700 PROTEIN"/>
    <property type="match status" value="1"/>
</dbReference>
<evidence type="ECO:0000256" key="6">
    <source>
        <dbReference type="SAM" id="Phobius"/>
    </source>
</evidence>
<evidence type="ECO:0000256" key="4">
    <source>
        <dbReference type="ARBA" id="ARBA00023002"/>
    </source>
</evidence>
<name>A0A2T7ESS1_9POAL</name>
<keyword evidence="3" id="KW-0479">Metal-binding</keyword>
<keyword evidence="8" id="KW-1185">Reference proteome</keyword>
<organism evidence="7 8">
    <name type="scientific">Panicum hallii var. hallii</name>
    <dbReference type="NCBI Taxonomy" id="1504633"/>
    <lineage>
        <taxon>Eukaryota</taxon>
        <taxon>Viridiplantae</taxon>
        <taxon>Streptophyta</taxon>
        <taxon>Embryophyta</taxon>
        <taxon>Tracheophyta</taxon>
        <taxon>Spermatophyta</taxon>
        <taxon>Magnoliopsida</taxon>
        <taxon>Liliopsida</taxon>
        <taxon>Poales</taxon>
        <taxon>Poaceae</taxon>
        <taxon>PACMAD clade</taxon>
        <taxon>Panicoideae</taxon>
        <taxon>Panicodae</taxon>
        <taxon>Paniceae</taxon>
        <taxon>Panicinae</taxon>
        <taxon>Panicum</taxon>
        <taxon>Panicum sect. Panicum</taxon>
    </lineage>
</organism>
<dbReference type="SUPFAM" id="SSF48264">
    <property type="entry name" value="Cytochrome P450"/>
    <property type="match status" value="1"/>
</dbReference>
<keyword evidence="6" id="KW-0812">Transmembrane</keyword>
<keyword evidence="6" id="KW-0472">Membrane</keyword>
<dbReference type="InterPro" id="IPR036396">
    <property type="entry name" value="Cyt_P450_sf"/>
</dbReference>
<proteinExistence type="inferred from homology"/>
<feature type="transmembrane region" description="Helical" evidence="6">
    <location>
        <begin position="6"/>
        <end position="23"/>
    </location>
</feature>
<dbReference type="STRING" id="1504633.A0A2T7ESS1"/>
<keyword evidence="4" id="KW-0560">Oxidoreductase</keyword>
<dbReference type="EMBL" id="CM009750">
    <property type="protein sequence ID" value="PUZ70872.1"/>
    <property type="molecule type" value="Genomic_DNA"/>
</dbReference>
<reference evidence="7 8" key="1">
    <citation type="submission" date="2018-04" db="EMBL/GenBank/DDBJ databases">
        <title>WGS assembly of Panicum hallii var. hallii HAL2.</title>
        <authorList>
            <person name="Lovell J."/>
            <person name="Jenkins J."/>
            <person name="Lowry D."/>
            <person name="Mamidi S."/>
            <person name="Sreedasyam A."/>
            <person name="Weng X."/>
            <person name="Barry K."/>
            <person name="Bonette J."/>
            <person name="Campitelli B."/>
            <person name="Daum C."/>
            <person name="Gordon S."/>
            <person name="Gould B."/>
            <person name="Lipzen A."/>
            <person name="MacQueen A."/>
            <person name="Palacio-Mejia J."/>
            <person name="Plott C."/>
            <person name="Shakirov E."/>
            <person name="Shu S."/>
            <person name="Yoshinaga Y."/>
            <person name="Zane M."/>
            <person name="Rokhsar D."/>
            <person name="Grimwood J."/>
            <person name="Schmutz J."/>
            <person name="Juenger T."/>
        </authorList>
    </citation>
    <scope>NUCLEOTIDE SEQUENCE [LARGE SCALE GENOMIC DNA]</scope>
    <source>
        <strain evidence="8">cv. HAL2</strain>
    </source>
</reference>
<dbReference type="AlphaFoldDB" id="A0A2T7ESS1"/>
<dbReference type="Gramene" id="PUZ70872">
    <property type="protein sequence ID" value="PUZ70872"/>
    <property type="gene ID" value="GQ55_2G270100"/>
</dbReference>
<keyword evidence="5" id="KW-0408">Iron</keyword>
<dbReference type="Pfam" id="PF00067">
    <property type="entry name" value="p450"/>
    <property type="match status" value="1"/>
</dbReference>
<keyword evidence="2" id="KW-0349">Heme</keyword>
<keyword evidence="6" id="KW-1133">Transmembrane helix</keyword>
<dbReference type="GO" id="GO:0016705">
    <property type="term" value="F:oxidoreductase activity, acting on paired donors, with incorporation or reduction of molecular oxygen"/>
    <property type="evidence" value="ECO:0007669"/>
    <property type="project" value="InterPro"/>
</dbReference>
<dbReference type="Proteomes" id="UP000244336">
    <property type="component" value="Chromosome 2"/>
</dbReference>
<evidence type="ECO:0000256" key="5">
    <source>
        <dbReference type="ARBA" id="ARBA00023004"/>
    </source>
</evidence>
<dbReference type="GO" id="GO:0004497">
    <property type="term" value="F:monooxygenase activity"/>
    <property type="evidence" value="ECO:0007669"/>
    <property type="project" value="InterPro"/>
</dbReference>
<dbReference type="OrthoDB" id="2789670at2759"/>
<dbReference type="GO" id="GO:0020037">
    <property type="term" value="F:heme binding"/>
    <property type="evidence" value="ECO:0007669"/>
    <property type="project" value="InterPro"/>
</dbReference>
<evidence type="ECO:0000256" key="2">
    <source>
        <dbReference type="ARBA" id="ARBA00022617"/>
    </source>
</evidence>
<dbReference type="GO" id="GO:0005506">
    <property type="term" value="F:iron ion binding"/>
    <property type="evidence" value="ECO:0007669"/>
    <property type="project" value="InterPro"/>
</dbReference>
<evidence type="ECO:0008006" key="9">
    <source>
        <dbReference type="Google" id="ProtNLM"/>
    </source>
</evidence>
<evidence type="ECO:0000313" key="8">
    <source>
        <dbReference type="Proteomes" id="UP000244336"/>
    </source>
</evidence>
<accession>A0A2T7ESS1</accession>
<sequence>MEPSPWVALFAVVLATALVLKAIPSRGRRRTYNLPPGPKPWPIIGNLNLLGELPHRSTRELSRLYGPLMQLWFGSMPVVVGSSLEMSKFFLKTHDAAFCDRPRFAVGKYATYDYSDILWAPYCAYLRQARKICTAELFSAKRVGSLEYIRDEEVRALLRDLRGAASGGRAVRLRDHLQMAVLGVISRMVLGKKYVETTEDAAEGGAPAAATAAEFRELVDEFSVLNSAFNIGDYVPWLDWLDLQGYVRRMKKMSRRFDRFLEHVLDEHNERRSF</sequence>
<evidence type="ECO:0000313" key="7">
    <source>
        <dbReference type="EMBL" id="PUZ70872.1"/>
    </source>
</evidence>
<comment type="similarity">
    <text evidence="1">Belongs to the cytochrome P450 family.</text>
</comment>
<protein>
    <recommendedName>
        <fullName evidence="9">Cytochrome P450</fullName>
    </recommendedName>
</protein>
<dbReference type="PANTHER" id="PTHR47944">
    <property type="entry name" value="CYTOCHROME P450 98A9"/>
    <property type="match status" value="1"/>
</dbReference>
<evidence type="ECO:0000256" key="3">
    <source>
        <dbReference type="ARBA" id="ARBA00022723"/>
    </source>
</evidence>
<evidence type="ECO:0000256" key="1">
    <source>
        <dbReference type="ARBA" id="ARBA00010617"/>
    </source>
</evidence>
<dbReference type="InterPro" id="IPR001128">
    <property type="entry name" value="Cyt_P450"/>
</dbReference>
<gene>
    <name evidence="7" type="ORF">GQ55_2G270100</name>
</gene>